<dbReference type="PANTHER" id="PTHR10996">
    <property type="entry name" value="2-HYDROXYACID DEHYDROGENASE-RELATED"/>
    <property type="match status" value="1"/>
</dbReference>
<feature type="domain" description="D-isomer specific 2-hydroxyacid dehydrogenase NAD-binding" evidence="4">
    <location>
        <begin position="110"/>
        <end position="283"/>
    </location>
</feature>
<evidence type="ECO:0000259" key="3">
    <source>
        <dbReference type="Pfam" id="PF00389"/>
    </source>
</evidence>
<organism evidence="5">
    <name type="scientific">freshwater metagenome</name>
    <dbReference type="NCBI Taxonomy" id="449393"/>
    <lineage>
        <taxon>unclassified sequences</taxon>
        <taxon>metagenomes</taxon>
        <taxon>ecological metagenomes</taxon>
    </lineage>
</organism>
<dbReference type="Pfam" id="PF00389">
    <property type="entry name" value="2-Hacid_dh"/>
    <property type="match status" value="1"/>
</dbReference>
<dbReference type="EMBL" id="CAEZYV010000002">
    <property type="protein sequence ID" value="CAB4728225.1"/>
    <property type="molecule type" value="Genomic_DNA"/>
</dbReference>
<sequence>MTKIVISSRSFSSGSLDLLAKLSTAGFTTKFVDSKHDLTELAQELPGAVAWIAGTSKITSEILNLAPNLKIIARYGVGFESVDLTEAKARGIIVTNTPGANSLAVAELTIGLTLNALRAISTSASQVRSSDWSVIRGNQLEGSIVGIIGFGRIGRILAAKFHALGCELWISDPFVDANEIKAAGYLAKSVSEIAANANVVSLNAPGDGAIVDKNWFTNSRMGQVIINSARAELVDESAVAEALKSGKLFAYAADTLQGEKNSSSSPLMAADIANKVTITAHLGAQTVAAIDLMGNMATENVLAVLAGKAPINPVN</sequence>
<dbReference type="SUPFAM" id="SSF51735">
    <property type="entry name" value="NAD(P)-binding Rossmann-fold domains"/>
    <property type="match status" value="1"/>
</dbReference>
<accession>A0A6J6S0K0</accession>
<feature type="domain" description="D-isomer specific 2-hydroxyacid dehydrogenase catalytic" evidence="3">
    <location>
        <begin position="15"/>
        <end position="315"/>
    </location>
</feature>
<dbReference type="InterPro" id="IPR006139">
    <property type="entry name" value="D-isomer_2_OHA_DH_cat_dom"/>
</dbReference>
<proteinExistence type="predicted"/>
<dbReference type="GO" id="GO:0051287">
    <property type="term" value="F:NAD binding"/>
    <property type="evidence" value="ECO:0007669"/>
    <property type="project" value="InterPro"/>
</dbReference>
<dbReference type="Gene3D" id="3.40.50.720">
    <property type="entry name" value="NAD(P)-binding Rossmann-like Domain"/>
    <property type="match status" value="2"/>
</dbReference>
<name>A0A6J6S0K0_9ZZZZ</name>
<dbReference type="GO" id="GO:0030267">
    <property type="term" value="F:glyoxylate reductase (NADPH) activity"/>
    <property type="evidence" value="ECO:0007669"/>
    <property type="project" value="TreeGrafter"/>
</dbReference>
<keyword evidence="1" id="KW-0560">Oxidoreductase</keyword>
<protein>
    <submittedName>
        <fullName evidence="5">Unannotated protein</fullName>
    </submittedName>
</protein>
<gene>
    <name evidence="5" type="ORF">UFOPK2788_00017</name>
</gene>
<evidence type="ECO:0000256" key="2">
    <source>
        <dbReference type="ARBA" id="ARBA00023027"/>
    </source>
</evidence>
<dbReference type="GO" id="GO:0005829">
    <property type="term" value="C:cytosol"/>
    <property type="evidence" value="ECO:0007669"/>
    <property type="project" value="TreeGrafter"/>
</dbReference>
<dbReference type="AlphaFoldDB" id="A0A6J6S0K0"/>
<dbReference type="InterPro" id="IPR006140">
    <property type="entry name" value="D-isomer_DH_NAD-bd"/>
</dbReference>
<dbReference type="SUPFAM" id="SSF52283">
    <property type="entry name" value="Formate/glycerate dehydrogenase catalytic domain-like"/>
    <property type="match status" value="1"/>
</dbReference>
<keyword evidence="2" id="KW-0520">NAD</keyword>
<reference evidence="5" key="1">
    <citation type="submission" date="2020-05" db="EMBL/GenBank/DDBJ databases">
        <authorList>
            <person name="Chiriac C."/>
            <person name="Salcher M."/>
            <person name="Ghai R."/>
            <person name="Kavagutti S V."/>
        </authorList>
    </citation>
    <scope>NUCLEOTIDE SEQUENCE</scope>
</reference>
<dbReference type="PANTHER" id="PTHR10996:SF178">
    <property type="entry name" value="2-HYDROXYACID DEHYDROGENASE YGL185C-RELATED"/>
    <property type="match status" value="1"/>
</dbReference>
<dbReference type="InterPro" id="IPR036291">
    <property type="entry name" value="NAD(P)-bd_dom_sf"/>
</dbReference>
<dbReference type="GO" id="GO:0016618">
    <property type="term" value="F:hydroxypyruvate reductase [NAD(P)H] activity"/>
    <property type="evidence" value="ECO:0007669"/>
    <property type="project" value="TreeGrafter"/>
</dbReference>
<evidence type="ECO:0000259" key="4">
    <source>
        <dbReference type="Pfam" id="PF02826"/>
    </source>
</evidence>
<evidence type="ECO:0000256" key="1">
    <source>
        <dbReference type="ARBA" id="ARBA00023002"/>
    </source>
</evidence>
<dbReference type="Pfam" id="PF02826">
    <property type="entry name" value="2-Hacid_dh_C"/>
    <property type="match status" value="1"/>
</dbReference>
<evidence type="ECO:0000313" key="5">
    <source>
        <dbReference type="EMBL" id="CAB4728225.1"/>
    </source>
</evidence>
<dbReference type="InterPro" id="IPR050223">
    <property type="entry name" value="D-isomer_2-hydroxyacid_DH"/>
</dbReference>